<dbReference type="SUPFAM" id="SSF53335">
    <property type="entry name" value="S-adenosyl-L-methionine-dependent methyltransferases"/>
    <property type="match status" value="1"/>
</dbReference>
<dbReference type="CDD" id="cd02440">
    <property type="entry name" value="AdoMet_MTases"/>
    <property type="match status" value="1"/>
</dbReference>
<gene>
    <name evidence="2" type="ORF">PB01_09995</name>
</gene>
<proteinExistence type="predicted"/>
<organism evidence="2 3">
    <name type="scientific">Psychrobacillus glaciei</name>
    <dbReference type="NCBI Taxonomy" id="2283160"/>
    <lineage>
        <taxon>Bacteria</taxon>
        <taxon>Bacillati</taxon>
        <taxon>Bacillota</taxon>
        <taxon>Bacilli</taxon>
        <taxon>Bacillales</taxon>
        <taxon>Bacillaceae</taxon>
        <taxon>Psychrobacillus</taxon>
    </lineage>
</organism>
<dbReference type="InterPro" id="IPR029063">
    <property type="entry name" value="SAM-dependent_MTases_sf"/>
</dbReference>
<sequence>MEWVKNFYDKQFQLYKDGFKGPNEEHEEILTKIETFASRPFQSILELGAGGGEFAITAAKKGYDVTAVELVTSRIDYMKKLKSELRLIGDLEIIEGDFYKVELDKSFDVICYIDGFVIGDDQDQHKLLKRLSNWLKPDGCILIDIYTPWYWASVAGQKMRTGSTLRKYDFDFMNCRMLDTWFDEDGKVTQSLRCYSPQDLKMLLENTDLMLVDIKPGGAMNYKTWEYHENVDLNEAMSYMVKLVKK</sequence>
<feature type="domain" description="Methyltransferase" evidence="1">
    <location>
        <begin position="44"/>
        <end position="139"/>
    </location>
</feature>
<dbReference type="InterPro" id="IPR041698">
    <property type="entry name" value="Methyltransf_25"/>
</dbReference>
<name>A0A5J6SQR0_9BACI</name>
<keyword evidence="2" id="KW-0808">Transferase</keyword>
<dbReference type="KEGG" id="psyo:PB01_09995"/>
<accession>A0A5J6SQR0</accession>
<dbReference type="GO" id="GO:0008168">
    <property type="term" value="F:methyltransferase activity"/>
    <property type="evidence" value="ECO:0007669"/>
    <property type="project" value="UniProtKB-KW"/>
</dbReference>
<dbReference type="EMBL" id="CP031223">
    <property type="protein sequence ID" value="QFF99134.1"/>
    <property type="molecule type" value="Genomic_DNA"/>
</dbReference>
<dbReference type="GO" id="GO:0032259">
    <property type="term" value="P:methylation"/>
    <property type="evidence" value="ECO:0007669"/>
    <property type="project" value="UniProtKB-KW"/>
</dbReference>
<evidence type="ECO:0000313" key="3">
    <source>
        <dbReference type="Proteomes" id="UP000325517"/>
    </source>
</evidence>
<reference evidence="2 3" key="1">
    <citation type="submission" date="2018-07" db="EMBL/GenBank/DDBJ databases">
        <title>Complete genome sequence of Psychrobacillus sp. PB01, isolated from iceberg, and comparative genome analysis of Psychrobacillus strains.</title>
        <authorList>
            <person name="Lee P.C."/>
        </authorList>
    </citation>
    <scope>NUCLEOTIDE SEQUENCE [LARGE SCALE GENOMIC DNA]</scope>
    <source>
        <strain evidence="2 3">PB01</strain>
    </source>
</reference>
<dbReference type="AlphaFoldDB" id="A0A5J6SQR0"/>
<dbReference type="Pfam" id="PF13649">
    <property type="entry name" value="Methyltransf_25"/>
    <property type="match status" value="1"/>
</dbReference>
<dbReference type="OrthoDB" id="1490595at2"/>
<dbReference type="Proteomes" id="UP000325517">
    <property type="component" value="Chromosome"/>
</dbReference>
<dbReference type="RefSeq" id="WP_151700064.1">
    <property type="nucleotide sequence ID" value="NZ_CP031223.1"/>
</dbReference>
<evidence type="ECO:0000313" key="2">
    <source>
        <dbReference type="EMBL" id="QFF99134.1"/>
    </source>
</evidence>
<keyword evidence="3" id="KW-1185">Reference proteome</keyword>
<dbReference type="Gene3D" id="3.40.50.150">
    <property type="entry name" value="Vaccinia Virus protein VP39"/>
    <property type="match status" value="1"/>
</dbReference>
<dbReference type="Gene3D" id="2.20.25.110">
    <property type="entry name" value="S-adenosyl-L-methionine-dependent methyltransferases"/>
    <property type="match status" value="1"/>
</dbReference>
<keyword evidence="2" id="KW-0489">Methyltransferase</keyword>
<protein>
    <submittedName>
        <fullName evidence="2">Class I SAM-dependent methyltransferase</fullName>
    </submittedName>
</protein>
<evidence type="ECO:0000259" key="1">
    <source>
        <dbReference type="Pfam" id="PF13649"/>
    </source>
</evidence>